<organism evidence="1 2">
    <name type="scientific">Vanilla planifolia</name>
    <name type="common">Vanilla</name>
    <dbReference type="NCBI Taxonomy" id="51239"/>
    <lineage>
        <taxon>Eukaryota</taxon>
        <taxon>Viridiplantae</taxon>
        <taxon>Streptophyta</taxon>
        <taxon>Embryophyta</taxon>
        <taxon>Tracheophyta</taxon>
        <taxon>Spermatophyta</taxon>
        <taxon>Magnoliopsida</taxon>
        <taxon>Liliopsida</taxon>
        <taxon>Asparagales</taxon>
        <taxon>Orchidaceae</taxon>
        <taxon>Vanilloideae</taxon>
        <taxon>Vanilleae</taxon>
        <taxon>Vanilla</taxon>
    </lineage>
</organism>
<proteinExistence type="predicted"/>
<protein>
    <submittedName>
        <fullName evidence="1">Uncharacterized protein</fullName>
    </submittedName>
</protein>
<dbReference type="EMBL" id="JADCNM010000001">
    <property type="protein sequence ID" value="KAG0499932.1"/>
    <property type="molecule type" value="Genomic_DNA"/>
</dbReference>
<evidence type="ECO:0000313" key="1">
    <source>
        <dbReference type="EMBL" id="KAG0499932.1"/>
    </source>
</evidence>
<gene>
    <name evidence="1" type="ORF">HPP92_000004</name>
</gene>
<name>A0A835S9D6_VANPL</name>
<accession>A0A835S9D6</accession>
<reference evidence="1 2" key="1">
    <citation type="journal article" date="2020" name="Nat. Food">
        <title>A phased Vanilla planifolia genome enables genetic improvement of flavour and production.</title>
        <authorList>
            <person name="Hasing T."/>
            <person name="Tang H."/>
            <person name="Brym M."/>
            <person name="Khazi F."/>
            <person name="Huang T."/>
            <person name="Chambers A.H."/>
        </authorList>
    </citation>
    <scope>NUCLEOTIDE SEQUENCE [LARGE SCALE GENOMIC DNA]</scope>
    <source>
        <tissue evidence="1">Leaf</tissue>
    </source>
</reference>
<comment type="caution">
    <text evidence="1">The sequence shown here is derived from an EMBL/GenBank/DDBJ whole genome shotgun (WGS) entry which is preliminary data.</text>
</comment>
<dbReference type="Proteomes" id="UP000639772">
    <property type="component" value="Chromosome 1"/>
</dbReference>
<sequence length="75" mass="9116">MLRQLKLKALVYTRYHALRKKPVVLFQKAQEGERLRWMMAPLLNLLLGPLKRLLRKDDHRKKKEARRRRREVGEA</sequence>
<dbReference type="AlphaFoldDB" id="A0A835S9D6"/>
<evidence type="ECO:0000313" key="2">
    <source>
        <dbReference type="Proteomes" id="UP000639772"/>
    </source>
</evidence>